<feature type="domain" description="PASTA" evidence="9">
    <location>
        <begin position="666"/>
        <end position="723"/>
    </location>
</feature>
<evidence type="ECO:0000256" key="5">
    <source>
        <dbReference type="ARBA" id="ARBA00023136"/>
    </source>
</evidence>
<dbReference type="Pfam" id="PF03793">
    <property type="entry name" value="PASTA"/>
    <property type="match status" value="2"/>
</dbReference>
<dbReference type="InterPro" id="IPR036138">
    <property type="entry name" value="PBP_dimer_sf"/>
</dbReference>
<feature type="transmembrane region" description="Helical" evidence="8">
    <location>
        <begin position="12"/>
        <end position="31"/>
    </location>
</feature>
<evidence type="ECO:0000256" key="1">
    <source>
        <dbReference type="ARBA" id="ARBA00004370"/>
    </source>
</evidence>
<dbReference type="SUPFAM" id="SSF54184">
    <property type="entry name" value="Penicillin-binding protein 2x (pbp-2x), c-terminal domain"/>
    <property type="match status" value="2"/>
</dbReference>
<dbReference type="Proteomes" id="UP001335737">
    <property type="component" value="Unassembled WGS sequence"/>
</dbReference>
<dbReference type="Gene3D" id="2.20.70.70">
    <property type="match status" value="1"/>
</dbReference>
<dbReference type="CDD" id="cd06575">
    <property type="entry name" value="PASTA_Pbp2x-like_2"/>
    <property type="match status" value="1"/>
</dbReference>
<name>A0ABU6KC00_9BACI</name>
<dbReference type="PROSITE" id="PS51178">
    <property type="entry name" value="PASTA"/>
    <property type="match status" value="2"/>
</dbReference>
<proteinExistence type="inferred from homology"/>
<dbReference type="Gene3D" id="3.40.710.10">
    <property type="entry name" value="DD-peptidase/beta-lactamase superfamily"/>
    <property type="match status" value="1"/>
</dbReference>
<comment type="caution">
    <text evidence="10">The sequence shown here is derived from an EMBL/GenBank/DDBJ whole genome shotgun (WGS) entry which is preliminary data.</text>
</comment>
<dbReference type="RefSeq" id="WP_327606336.1">
    <property type="nucleotide sequence ID" value="NZ_JARZFX010000001.1"/>
</dbReference>
<dbReference type="SMART" id="SM00740">
    <property type="entry name" value="PASTA"/>
    <property type="match status" value="2"/>
</dbReference>
<dbReference type="InterPro" id="IPR001460">
    <property type="entry name" value="PCN-bd_Tpept"/>
</dbReference>
<reference evidence="10 11" key="1">
    <citation type="journal article" date="2024" name="Int. J. Syst. Evol. Microbiol.">
        <title>Virgibacillus tibetensis sp. nov., isolated from salt lake on the Tibetan Plateau of China.</title>
        <authorList>
            <person name="Phurbu D."/>
            <person name="Liu Z.-X."/>
            <person name="Wang R."/>
            <person name="Zheng Y.-Y."/>
            <person name="Liu H.-C."/>
            <person name="Zhou Y.-G."/>
            <person name="Yu Y.-J."/>
            <person name="Li A.-H."/>
        </authorList>
    </citation>
    <scope>NUCLEOTIDE SEQUENCE [LARGE SCALE GENOMIC DNA]</scope>
    <source>
        <strain evidence="10 11">C22-A2</strain>
    </source>
</reference>
<evidence type="ECO:0000256" key="8">
    <source>
        <dbReference type="SAM" id="Phobius"/>
    </source>
</evidence>
<dbReference type="InterPro" id="IPR050515">
    <property type="entry name" value="Beta-lactam/transpept"/>
</dbReference>
<dbReference type="EC" id="3.4.16.4" evidence="4"/>
<comment type="similarity">
    <text evidence="3">Belongs to the transpeptidase family.</text>
</comment>
<comment type="pathway">
    <text evidence="2">Cell wall biogenesis; peptidoglycan biosynthesis.</text>
</comment>
<protein>
    <recommendedName>
        <fullName evidence="4">serine-type D-Ala-D-Ala carboxypeptidase</fullName>
        <ecNumber evidence="4">3.4.16.4</ecNumber>
    </recommendedName>
</protein>
<organism evidence="10 11">
    <name type="scientific">Virgibacillus tibetensis</name>
    <dbReference type="NCBI Taxonomy" id="3042313"/>
    <lineage>
        <taxon>Bacteria</taxon>
        <taxon>Bacillati</taxon>
        <taxon>Bacillota</taxon>
        <taxon>Bacilli</taxon>
        <taxon>Bacillales</taxon>
        <taxon>Bacillaceae</taxon>
        <taxon>Virgibacillus</taxon>
    </lineage>
</organism>
<evidence type="ECO:0000256" key="6">
    <source>
        <dbReference type="ARBA" id="ARBA00034000"/>
    </source>
</evidence>
<feature type="compositionally biased region" description="Acidic residues" evidence="7">
    <location>
        <begin position="728"/>
        <end position="751"/>
    </location>
</feature>
<dbReference type="PANTHER" id="PTHR30627:SF26">
    <property type="entry name" value="PENICILLIN-BINDING PROTEIN 2B"/>
    <property type="match status" value="1"/>
</dbReference>
<comment type="subcellular location">
    <subcellularLocation>
        <location evidence="1">Membrane</location>
    </subcellularLocation>
</comment>
<sequence>MKKNKTTHFMAGILIVFFVGIFLVLTGRFLYIQATGEINNISLEEWAEQKRTASYKLNSERGKVFDNNGMPLAYDRSTYRMYAIVKESYSTNSKEPKHVVDPRRTADLLAPILDIESSEIVTKIENGIKNERFQVEFGKEGRELSQQERDEIAELNLPGINFEREAIRYYPNGMFASHIIGFARETEEEQEDGTVTRDIVGVTGIENEMDDLLSGEDGRISFQRDKYNKKLLNPHEVITQPKDGDDVHLTIDQKIQTLLEDTLSQVDEEYSPDRMTAIVMNPKTGEVIAMSNRPSYNPNNPADVENWYNDVISTPFEAGSTVKMFTWAAAIEEGVYNGDEGYKSGSYRPNEKITSIRDHNRGEGWGTISYNEGFERSSNVAAAKLAWEKIGTEKYLEYLKAFDLDEVTGIDLPGEVAGQILYNWPLEKITTSFGQGSTVTPIQQMKAATAIANEGKMLQPYVIKKIMNSNSGEVIEEKSPHVVGQPISKETSEQTLKLLESVVNGEKGTGKMYQIDDYTVGGKTGTAEIPNSEAGSTPYLEGRENYIFSFLGMAPIDAPELMMYVSVKQPKLKANEAGSSPVSFIFRNVMENSLHYLNINPDKGENKAVENTKIPKLIGTDAAVTEEALTEKGLNVTVVGKGNIVSSNMEEGAEVLPTDRIILVTDKPLMPNITGWSMRDVLQLADLLQLKTELIGRGYVVKQNVEEGTPVKKEDELGVELLPPNESLDSENNDEILNDLEEEDEDEDEPE</sequence>
<dbReference type="EMBL" id="JARZFX010000001">
    <property type="protein sequence ID" value="MEC5422789.1"/>
    <property type="molecule type" value="Genomic_DNA"/>
</dbReference>
<dbReference type="InterPro" id="IPR005543">
    <property type="entry name" value="PASTA_dom"/>
</dbReference>
<gene>
    <name evidence="10" type="ORF">QGM71_04665</name>
</gene>
<keyword evidence="8" id="KW-1133">Transmembrane helix</keyword>
<keyword evidence="8" id="KW-0812">Transmembrane</keyword>
<keyword evidence="5 8" id="KW-0472">Membrane</keyword>
<keyword evidence="11" id="KW-1185">Reference proteome</keyword>
<comment type="catalytic activity">
    <reaction evidence="6">
        <text>Preferential cleavage: (Ac)2-L-Lys-D-Ala-|-D-Ala. Also transpeptidation of peptidyl-alanyl moieties that are N-acyl substituents of D-alanine.</text>
        <dbReference type="EC" id="3.4.16.4"/>
    </reaction>
</comment>
<dbReference type="PANTHER" id="PTHR30627">
    <property type="entry name" value="PEPTIDOGLYCAN D,D-TRANSPEPTIDASE"/>
    <property type="match status" value="1"/>
</dbReference>
<evidence type="ECO:0000313" key="11">
    <source>
        <dbReference type="Proteomes" id="UP001335737"/>
    </source>
</evidence>
<dbReference type="InterPro" id="IPR012338">
    <property type="entry name" value="Beta-lactam/transpept-like"/>
</dbReference>
<dbReference type="SUPFAM" id="SSF56601">
    <property type="entry name" value="beta-lactamase/transpeptidase-like"/>
    <property type="match status" value="1"/>
</dbReference>
<dbReference type="Pfam" id="PF00905">
    <property type="entry name" value="Transpeptidase"/>
    <property type="match status" value="1"/>
</dbReference>
<feature type="region of interest" description="Disordered" evidence="7">
    <location>
        <begin position="709"/>
        <end position="751"/>
    </location>
</feature>
<dbReference type="Gene3D" id="3.30.70.2110">
    <property type="match status" value="1"/>
</dbReference>
<dbReference type="Gene3D" id="3.90.1310.10">
    <property type="entry name" value="Penicillin-binding protein 2a (Domain 2)"/>
    <property type="match status" value="1"/>
</dbReference>
<evidence type="ECO:0000313" key="10">
    <source>
        <dbReference type="EMBL" id="MEC5422789.1"/>
    </source>
</evidence>
<dbReference type="Pfam" id="PF03717">
    <property type="entry name" value="PBP_dimer"/>
    <property type="match status" value="1"/>
</dbReference>
<evidence type="ECO:0000256" key="2">
    <source>
        <dbReference type="ARBA" id="ARBA00004752"/>
    </source>
</evidence>
<dbReference type="SUPFAM" id="SSF56519">
    <property type="entry name" value="Penicillin binding protein dimerisation domain"/>
    <property type="match status" value="1"/>
</dbReference>
<dbReference type="InterPro" id="IPR005311">
    <property type="entry name" value="PBP_dimer"/>
</dbReference>
<evidence type="ECO:0000256" key="7">
    <source>
        <dbReference type="SAM" id="MobiDB-lite"/>
    </source>
</evidence>
<feature type="domain" description="PASTA" evidence="9">
    <location>
        <begin position="608"/>
        <end position="665"/>
    </location>
</feature>
<evidence type="ECO:0000259" key="9">
    <source>
        <dbReference type="PROSITE" id="PS51178"/>
    </source>
</evidence>
<accession>A0ABU6KC00</accession>
<evidence type="ECO:0000256" key="3">
    <source>
        <dbReference type="ARBA" id="ARBA00007171"/>
    </source>
</evidence>
<evidence type="ECO:0000256" key="4">
    <source>
        <dbReference type="ARBA" id="ARBA00012448"/>
    </source>
</evidence>